<organism evidence="4 6">
    <name type="scientific">Tritonibacter scottomollicae</name>
    <name type="common">Epibacterium scottomollicae</name>
    <dbReference type="NCBI Taxonomy" id="483013"/>
    <lineage>
        <taxon>Bacteria</taxon>
        <taxon>Pseudomonadati</taxon>
        <taxon>Pseudomonadota</taxon>
        <taxon>Alphaproteobacteria</taxon>
        <taxon>Rhodobacterales</taxon>
        <taxon>Paracoccaceae</taxon>
        <taxon>Tritonibacter</taxon>
    </lineage>
</organism>
<dbReference type="GO" id="GO:0015562">
    <property type="term" value="F:efflux transmembrane transporter activity"/>
    <property type="evidence" value="ECO:0007669"/>
    <property type="project" value="TreeGrafter"/>
</dbReference>
<dbReference type="AlphaFoldDB" id="A0A2T1A8Y2"/>
<gene>
    <name evidence="4" type="ORF">CLV89_11846</name>
    <name evidence="5" type="ORF">R1T40_06950</name>
</gene>
<dbReference type="NCBIfam" id="TIGR01730">
    <property type="entry name" value="RND_mfp"/>
    <property type="match status" value="1"/>
</dbReference>
<dbReference type="PANTHER" id="PTHR30469">
    <property type="entry name" value="MULTIDRUG RESISTANCE PROTEIN MDTA"/>
    <property type="match status" value="1"/>
</dbReference>
<dbReference type="Proteomes" id="UP001302666">
    <property type="component" value="Chromosome"/>
</dbReference>
<evidence type="ECO:0000313" key="5">
    <source>
        <dbReference type="EMBL" id="WOI34460.1"/>
    </source>
</evidence>
<dbReference type="Gene3D" id="2.40.50.100">
    <property type="match status" value="1"/>
</dbReference>
<sequence>MRIIPPLTALVVTAGLYAVVMERDSLLAFARGEDTTEIEADAAEASDDQSQLAEAEDAGVRVAVVAVHSQARAIDNAVVLRGQTRAIREVNVMAETTSTVISEPLRKGASIKKDEVLCELDPGTRPASLLEARARLLEARAKMPEAEARLKEAHAVLEEARINLTAAQKLSEGGYASETRLASAKAAESTAQAAIASAEGGLESTRAGIESAVAAVASAEKEMDRLVLHAPFNGILESDTAEIGSLLQPGSLCATVIQLDTIKLVGYVPENAIDHVTLGSKAGARLAAGQEVTGTVSFISRSADEATRTFEVEITVPNPDLKIRDGQTAEIVIAAEGTKAHRLPQSALTLNNEGQLGVRVVRADSTAGFVPVRLLRDEAAGVWLDGLPEEADVIIVGQDFVTEGVALKPSYREMSE</sequence>
<name>A0A2T1A8Y2_TRISK</name>
<dbReference type="GO" id="GO:1990281">
    <property type="term" value="C:efflux pump complex"/>
    <property type="evidence" value="ECO:0007669"/>
    <property type="project" value="TreeGrafter"/>
</dbReference>
<feature type="coiled-coil region" evidence="2">
    <location>
        <begin position="129"/>
        <end position="170"/>
    </location>
</feature>
<dbReference type="Gene3D" id="2.40.420.20">
    <property type="match status" value="1"/>
</dbReference>
<protein>
    <submittedName>
        <fullName evidence="5">Efflux RND transporter periplasmic adaptor subunit</fullName>
    </submittedName>
    <submittedName>
        <fullName evidence="4">Multidrug efflux system membrane fusion protein</fullName>
    </submittedName>
</protein>
<accession>A0A2T1A8Y2</accession>
<evidence type="ECO:0000313" key="4">
    <source>
        <dbReference type="EMBL" id="PRZ45041.1"/>
    </source>
</evidence>
<reference evidence="4 6" key="1">
    <citation type="submission" date="2018-03" db="EMBL/GenBank/DDBJ databases">
        <title>Genomic Encyclopedia of Archaeal and Bacterial Type Strains, Phase II (KMG-II): from individual species to whole genera.</title>
        <authorList>
            <person name="Goeker M."/>
        </authorList>
    </citation>
    <scope>NUCLEOTIDE SEQUENCE [LARGE SCALE GENOMIC DNA]</scope>
    <source>
        <strain evidence="4 6">DSM 25328</strain>
    </source>
</reference>
<dbReference type="OrthoDB" id="9806939at2"/>
<feature type="domain" description="CusB-like beta-barrel" evidence="3">
    <location>
        <begin position="267"/>
        <end position="336"/>
    </location>
</feature>
<dbReference type="InterPro" id="IPR006143">
    <property type="entry name" value="RND_pump_MFP"/>
</dbReference>
<evidence type="ECO:0000313" key="7">
    <source>
        <dbReference type="Proteomes" id="UP001302666"/>
    </source>
</evidence>
<dbReference type="SUPFAM" id="SSF111369">
    <property type="entry name" value="HlyD-like secretion proteins"/>
    <property type="match status" value="2"/>
</dbReference>
<comment type="similarity">
    <text evidence="1">Belongs to the membrane fusion protein (MFP) (TC 8.A.1) family.</text>
</comment>
<keyword evidence="7" id="KW-1185">Reference proteome</keyword>
<proteinExistence type="inferred from homology"/>
<dbReference type="PANTHER" id="PTHR30469:SF29">
    <property type="entry name" value="BLR2860 PROTEIN"/>
    <property type="match status" value="1"/>
</dbReference>
<reference evidence="5 7" key="2">
    <citation type="submission" date="2023-10" db="EMBL/GenBank/DDBJ databases">
        <title>Eight complete genome sequences of bacteria isolated from laboratory stock of Giant Kelp gametophytes.</title>
        <authorList>
            <person name="Tolentino B."/>
            <person name="Nuzhdin S."/>
        </authorList>
    </citation>
    <scope>NUCLEOTIDE SEQUENCE [LARGE SCALE GENOMIC DNA]</scope>
    <source>
        <strain evidence="5 7">LC.270.F.C4</strain>
    </source>
</reference>
<evidence type="ECO:0000256" key="2">
    <source>
        <dbReference type="SAM" id="Coils"/>
    </source>
</evidence>
<dbReference type="EMBL" id="CP136704">
    <property type="protein sequence ID" value="WOI34460.1"/>
    <property type="molecule type" value="Genomic_DNA"/>
</dbReference>
<dbReference type="Gene3D" id="2.40.30.170">
    <property type="match status" value="1"/>
</dbReference>
<dbReference type="Gene3D" id="1.10.287.470">
    <property type="entry name" value="Helix hairpin bin"/>
    <property type="match status" value="1"/>
</dbReference>
<evidence type="ECO:0000259" key="3">
    <source>
        <dbReference type="Pfam" id="PF25954"/>
    </source>
</evidence>
<keyword evidence="2" id="KW-0175">Coiled coil</keyword>
<evidence type="ECO:0000256" key="1">
    <source>
        <dbReference type="ARBA" id="ARBA00009477"/>
    </source>
</evidence>
<dbReference type="RefSeq" id="WP_106165287.1">
    <property type="nucleotide sequence ID" value="NZ_CP136704.1"/>
</dbReference>
<dbReference type="InterPro" id="IPR058792">
    <property type="entry name" value="Beta-barrel_RND_2"/>
</dbReference>
<dbReference type="Pfam" id="PF25954">
    <property type="entry name" value="Beta-barrel_RND_2"/>
    <property type="match status" value="1"/>
</dbReference>
<evidence type="ECO:0000313" key="6">
    <source>
        <dbReference type="Proteomes" id="UP000237718"/>
    </source>
</evidence>
<dbReference type="Proteomes" id="UP000237718">
    <property type="component" value="Unassembled WGS sequence"/>
</dbReference>
<dbReference type="EMBL" id="PVUF01000018">
    <property type="protein sequence ID" value="PRZ45041.1"/>
    <property type="molecule type" value="Genomic_DNA"/>
</dbReference>